<dbReference type="Proteomes" id="UP000216605">
    <property type="component" value="Unassembled WGS sequence"/>
</dbReference>
<protein>
    <submittedName>
        <fullName evidence="1">Uncharacterized protein</fullName>
    </submittedName>
</protein>
<dbReference type="OrthoDB" id="9182769at2"/>
<dbReference type="AlphaFoldDB" id="A0A255YXF1"/>
<evidence type="ECO:0000313" key="2">
    <source>
        <dbReference type="Proteomes" id="UP000216605"/>
    </source>
</evidence>
<evidence type="ECO:0000313" key="1">
    <source>
        <dbReference type="EMBL" id="OYQ33913.1"/>
    </source>
</evidence>
<comment type="caution">
    <text evidence="1">The sequence shown here is derived from an EMBL/GenBank/DDBJ whole genome shotgun (WGS) entry which is preliminary data.</text>
</comment>
<accession>A0A255YXF1</accession>
<organism evidence="1 2">
    <name type="scientific">Flavobacterium cyanobacteriorum</name>
    <dbReference type="NCBI Taxonomy" id="2022802"/>
    <lineage>
        <taxon>Bacteria</taxon>
        <taxon>Pseudomonadati</taxon>
        <taxon>Bacteroidota</taxon>
        <taxon>Flavobacteriia</taxon>
        <taxon>Flavobacteriales</taxon>
        <taxon>Flavobacteriaceae</taxon>
        <taxon>Flavobacterium</taxon>
    </lineage>
</organism>
<reference evidence="1 2" key="1">
    <citation type="submission" date="2017-07" db="EMBL/GenBank/DDBJ databases">
        <title>Flavobacterium cyanobacteriorum sp. nov., isolated from cyanobacterial aggregates in a eutrophic lake.</title>
        <authorList>
            <person name="Cai H."/>
        </authorList>
    </citation>
    <scope>NUCLEOTIDE SEQUENCE [LARGE SCALE GENOMIC DNA]</scope>
    <source>
        <strain evidence="1 2">TH021</strain>
    </source>
</reference>
<gene>
    <name evidence="1" type="ORF">CHU92_12555</name>
</gene>
<dbReference type="RefSeq" id="WP_094416094.1">
    <property type="nucleotide sequence ID" value="NZ_NOXV01000298.1"/>
</dbReference>
<name>A0A255YXF1_9FLAO</name>
<dbReference type="EMBL" id="NOXV01000298">
    <property type="protein sequence ID" value="OYQ33913.1"/>
    <property type="molecule type" value="Genomic_DNA"/>
</dbReference>
<sequence>MSQDKIKTILDLEDTSLLNSLNFEYQEELTNRLDKYEDDFNQDIINEIVLWKINRYAKLKTETLELLNKIPRFSEEIEEELTIKVLNALLNEKGVRLAMASTILRFRNPNIYQILDQRVFRLIQGYELNYKEKDIGAQIKLYIKYLNKLREVCLQQKIEFKDADRKLYLLDKHKDFNKHFLVHDKKHN</sequence>
<keyword evidence="2" id="KW-1185">Reference proteome</keyword>
<proteinExistence type="predicted"/>